<dbReference type="PROSITE" id="PS51201">
    <property type="entry name" value="RCK_N"/>
    <property type="match status" value="1"/>
</dbReference>
<gene>
    <name evidence="10" type="ORF">MchiMG62_13200</name>
</gene>
<feature type="transmembrane region" description="Helical" evidence="7">
    <location>
        <begin position="324"/>
        <end position="346"/>
    </location>
</feature>
<evidence type="ECO:0000256" key="4">
    <source>
        <dbReference type="ARBA" id="ARBA00022692"/>
    </source>
</evidence>
<dbReference type="PANTHER" id="PTHR42751">
    <property type="entry name" value="SODIUM/HYDROGEN EXCHANGER FAMILY/TRKA DOMAIN PROTEIN"/>
    <property type="match status" value="1"/>
</dbReference>
<sequence length="664" mass="70191">MDTAFLEQILIIFALSIGALALCYRLKIPGIVAFFLAGIIAGPYGLGFITNRADVEILAELGIIFLLFTIGMELSLKSFLEMKKGMLTGGVLQIGITIGVVAVIASALGLAAPEAIFFGMLLAHTSTTVMLTVFQHRGEVDTPPVRLALGISVLQDLSTVPMILLVPMLGGMGSAGVVPSLINFALGLVLLGVVTASALWVVPRLLYRVASLRSRELFMITVIALCLGTAWLTSRAGLSLALGAFLAGLIISESEYSNAALSTVIPFRDVFTSFFFVSMGMLLNTGFFAAHALVIVAIILGVIVLKAIIGAVAVLPAGVSLRTAVLTGLAIGQIGEFAFILSRSGIEYGLLGPDLEQIFLAVSVGTMTVAPFVIGSAPGVTAAVRRLPLPERLRARDAPLKTAPANGPKEGHIIIVGFGPMGRHVAEAARSTGVPYMAVELNPKTVREKRTSGEPIFYGDAANEGVLAHAGIERARVVVVTIPNAATARQVTAIARKMNPECAIVTRTRYMEDSLPLYALGADDVICEEFETAAEVLARVLIKYPVQKSDIDRLVASMRTGNYEMLREASGQVPSLRDIGLHLDNAEISIVRVEKGAPIAGKTLAETDLRRRYAVTVLAIRRGAETLAGPDGGTLIEAGDLCILVEAGQKNEEVSSLFRPGPEA</sequence>
<feature type="transmembrane region" description="Helical" evidence="7">
    <location>
        <begin position="358"/>
        <end position="384"/>
    </location>
</feature>
<dbReference type="PROSITE" id="PS51202">
    <property type="entry name" value="RCK_C"/>
    <property type="match status" value="1"/>
</dbReference>
<keyword evidence="5 7" id="KW-1133">Transmembrane helix</keyword>
<name>A0ABM7H5S4_9EURY</name>
<dbReference type="Pfam" id="PF00999">
    <property type="entry name" value="Na_H_Exchanger"/>
    <property type="match status" value="1"/>
</dbReference>
<evidence type="ECO:0000259" key="8">
    <source>
        <dbReference type="PROSITE" id="PS51201"/>
    </source>
</evidence>
<feature type="transmembrane region" description="Helical" evidence="7">
    <location>
        <begin position="147"/>
        <end position="169"/>
    </location>
</feature>
<keyword evidence="6 7" id="KW-0472">Membrane</keyword>
<organism evidence="10 11">
    <name type="scientific">Methanoculleus chikugoensis</name>
    <dbReference type="NCBI Taxonomy" id="118126"/>
    <lineage>
        <taxon>Archaea</taxon>
        <taxon>Methanobacteriati</taxon>
        <taxon>Methanobacteriota</taxon>
        <taxon>Stenosarchaea group</taxon>
        <taxon>Methanomicrobia</taxon>
        <taxon>Methanomicrobiales</taxon>
        <taxon>Methanomicrobiaceae</taxon>
        <taxon>Methanoculleus</taxon>
    </lineage>
</organism>
<comment type="subcellular location">
    <subcellularLocation>
        <location evidence="1">Membrane</location>
        <topology evidence="1">Multi-pass membrane protein</topology>
    </subcellularLocation>
</comment>
<evidence type="ECO:0000256" key="1">
    <source>
        <dbReference type="ARBA" id="ARBA00004141"/>
    </source>
</evidence>
<keyword evidence="4 7" id="KW-0812">Transmembrane</keyword>
<evidence type="ECO:0000256" key="5">
    <source>
        <dbReference type="ARBA" id="ARBA00022989"/>
    </source>
</evidence>
<feature type="transmembrane region" description="Helical" evidence="7">
    <location>
        <begin position="295"/>
        <end position="317"/>
    </location>
</feature>
<dbReference type="GeneID" id="66130845"/>
<feature type="domain" description="RCK N-terminal" evidence="8">
    <location>
        <begin position="410"/>
        <end position="527"/>
    </location>
</feature>
<dbReference type="InterPro" id="IPR006153">
    <property type="entry name" value="Cation/H_exchanger_TM"/>
</dbReference>
<dbReference type="InterPro" id="IPR003148">
    <property type="entry name" value="RCK_N"/>
</dbReference>
<feature type="transmembrane region" description="Helical" evidence="7">
    <location>
        <begin position="214"/>
        <end position="232"/>
    </location>
</feature>
<feature type="transmembrane region" description="Helical" evidence="7">
    <location>
        <begin position="115"/>
        <end position="135"/>
    </location>
</feature>
<evidence type="ECO:0000256" key="6">
    <source>
        <dbReference type="ARBA" id="ARBA00023136"/>
    </source>
</evidence>
<feature type="transmembrane region" description="Helical" evidence="7">
    <location>
        <begin position="181"/>
        <end position="202"/>
    </location>
</feature>
<evidence type="ECO:0000313" key="11">
    <source>
        <dbReference type="Proteomes" id="UP000824969"/>
    </source>
</evidence>
<evidence type="ECO:0000313" key="10">
    <source>
        <dbReference type="EMBL" id="BBL68139.1"/>
    </source>
</evidence>
<feature type="domain" description="RCK C-terminal" evidence="9">
    <location>
        <begin position="576"/>
        <end position="660"/>
    </location>
</feature>
<dbReference type="Pfam" id="PF02080">
    <property type="entry name" value="TrkA_C"/>
    <property type="match status" value="1"/>
</dbReference>
<evidence type="ECO:0000259" key="9">
    <source>
        <dbReference type="PROSITE" id="PS51202"/>
    </source>
</evidence>
<dbReference type="Proteomes" id="UP000824969">
    <property type="component" value="Chromosome"/>
</dbReference>
<protein>
    <submittedName>
        <fullName evidence="10">Potassium transporter KefB</fullName>
    </submittedName>
</protein>
<evidence type="ECO:0000256" key="3">
    <source>
        <dbReference type="ARBA" id="ARBA00022448"/>
    </source>
</evidence>
<keyword evidence="11" id="KW-1185">Reference proteome</keyword>
<feature type="transmembrane region" description="Helical" evidence="7">
    <location>
        <begin position="86"/>
        <end position="109"/>
    </location>
</feature>
<dbReference type="PANTHER" id="PTHR42751:SF3">
    <property type="entry name" value="SODIUM_GLUTAMATE SYMPORTER"/>
    <property type="match status" value="1"/>
</dbReference>
<feature type="transmembrane region" description="Helical" evidence="7">
    <location>
        <begin position="6"/>
        <end position="24"/>
    </location>
</feature>
<dbReference type="EMBL" id="AP019781">
    <property type="protein sequence ID" value="BBL68139.1"/>
    <property type="molecule type" value="Genomic_DNA"/>
</dbReference>
<accession>A0ABM7H5S4</accession>
<keyword evidence="3" id="KW-0813">Transport</keyword>
<dbReference type="InterPro" id="IPR006037">
    <property type="entry name" value="RCK_C"/>
</dbReference>
<reference evidence="10 11" key="1">
    <citation type="submission" date="2019-06" db="EMBL/GenBank/DDBJ databases">
        <title>Complete genome sequence of Methanoculleus chikugoensis strain MG62.</title>
        <authorList>
            <person name="Asakawa S."/>
            <person name="Dianou D."/>
        </authorList>
    </citation>
    <scope>NUCLEOTIDE SEQUENCE [LARGE SCALE GENOMIC DNA]</scope>
    <source>
        <strain evidence="10 11">MG62</strain>
    </source>
</reference>
<comment type="similarity">
    <text evidence="2">Belongs to the monovalent cation:proton antiporter 2 (CPA2) transporter (TC 2.A.37) family.</text>
</comment>
<feature type="transmembrane region" description="Helical" evidence="7">
    <location>
        <begin position="270"/>
        <end position="289"/>
    </location>
</feature>
<dbReference type="Pfam" id="PF02254">
    <property type="entry name" value="TrkA_N"/>
    <property type="match status" value="1"/>
</dbReference>
<evidence type="ECO:0000256" key="7">
    <source>
        <dbReference type="SAM" id="Phobius"/>
    </source>
</evidence>
<dbReference type="RefSeq" id="WP_221056313.1">
    <property type="nucleotide sequence ID" value="NZ_AP019781.1"/>
</dbReference>
<feature type="transmembrane region" description="Helical" evidence="7">
    <location>
        <begin position="31"/>
        <end position="49"/>
    </location>
</feature>
<evidence type="ECO:0000256" key="2">
    <source>
        <dbReference type="ARBA" id="ARBA00005551"/>
    </source>
</evidence>
<feature type="transmembrane region" description="Helical" evidence="7">
    <location>
        <begin position="55"/>
        <end position="74"/>
    </location>
</feature>
<proteinExistence type="inferred from homology"/>